<sequence length="225" mass="25137">MTTSCKTSQKLQPSVVYHGEKTCKTQPRHILAQKGKAGTVTDPGFGASLSIGVFGIHCFLKFRYAGRAAKDSSPKISLNNNSKGLVRFMKMVIFAHSFGSTTNLIGCILQPDSPRLLTSLSESPLELPFLYKALAGFVHFYMSFFHYYTTTFYAALIFCYINALLPVISSMKVQRSENKDIKVLHRVYNSLAVLTNHFNGTFSMWPLATEHTNGLGKFINYPRKS</sequence>
<accession>A0A8J2KSV3</accession>
<organism evidence="2 3">
    <name type="scientific">Allacma fusca</name>
    <dbReference type="NCBI Taxonomy" id="39272"/>
    <lineage>
        <taxon>Eukaryota</taxon>
        <taxon>Metazoa</taxon>
        <taxon>Ecdysozoa</taxon>
        <taxon>Arthropoda</taxon>
        <taxon>Hexapoda</taxon>
        <taxon>Collembola</taxon>
        <taxon>Symphypleona</taxon>
        <taxon>Sminthuridae</taxon>
        <taxon>Allacma</taxon>
    </lineage>
</organism>
<gene>
    <name evidence="2" type="ORF">AFUS01_LOCUS20168</name>
</gene>
<dbReference type="Proteomes" id="UP000708208">
    <property type="component" value="Unassembled WGS sequence"/>
</dbReference>
<protein>
    <submittedName>
        <fullName evidence="2">Uncharacterized protein</fullName>
    </submittedName>
</protein>
<keyword evidence="3" id="KW-1185">Reference proteome</keyword>
<feature type="transmembrane region" description="Helical" evidence="1">
    <location>
        <begin position="88"/>
        <end position="109"/>
    </location>
</feature>
<comment type="caution">
    <text evidence="2">The sequence shown here is derived from an EMBL/GenBank/DDBJ whole genome shotgun (WGS) entry which is preliminary data.</text>
</comment>
<evidence type="ECO:0000256" key="1">
    <source>
        <dbReference type="SAM" id="Phobius"/>
    </source>
</evidence>
<evidence type="ECO:0000313" key="2">
    <source>
        <dbReference type="EMBL" id="CAG7731590.1"/>
    </source>
</evidence>
<keyword evidence="1" id="KW-0472">Membrane</keyword>
<dbReference type="EMBL" id="CAJVCH010215581">
    <property type="protein sequence ID" value="CAG7731590.1"/>
    <property type="molecule type" value="Genomic_DNA"/>
</dbReference>
<evidence type="ECO:0000313" key="3">
    <source>
        <dbReference type="Proteomes" id="UP000708208"/>
    </source>
</evidence>
<keyword evidence="1" id="KW-0812">Transmembrane</keyword>
<name>A0A8J2KSV3_9HEXA</name>
<feature type="transmembrane region" description="Helical" evidence="1">
    <location>
        <begin position="152"/>
        <end position="169"/>
    </location>
</feature>
<reference evidence="2" key="1">
    <citation type="submission" date="2021-06" db="EMBL/GenBank/DDBJ databases">
        <authorList>
            <person name="Hodson N. C."/>
            <person name="Mongue J. A."/>
            <person name="Jaron S. K."/>
        </authorList>
    </citation>
    <scope>NUCLEOTIDE SEQUENCE</scope>
</reference>
<dbReference type="AlphaFoldDB" id="A0A8J2KSV3"/>
<keyword evidence="1" id="KW-1133">Transmembrane helix</keyword>
<proteinExistence type="predicted"/>